<dbReference type="Proteomes" id="UP001629113">
    <property type="component" value="Unassembled WGS sequence"/>
</dbReference>
<organism evidence="1 2">
    <name type="scientific">Phlyctema vagabunda</name>
    <dbReference type="NCBI Taxonomy" id="108571"/>
    <lineage>
        <taxon>Eukaryota</taxon>
        <taxon>Fungi</taxon>
        <taxon>Dikarya</taxon>
        <taxon>Ascomycota</taxon>
        <taxon>Pezizomycotina</taxon>
        <taxon>Leotiomycetes</taxon>
        <taxon>Helotiales</taxon>
        <taxon>Dermateaceae</taxon>
        <taxon>Phlyctema</taxon>
    </lineage>
</organism>
<accession>A0ABR4PDY0</accession>
<dbReference type="EMBL" id="JBFCZG010000006">
    <property type="protein sequence ID" value="KAL3421519.1"/>
    <property type="molecule type" value="Genomic_DNA"/>
</dbReference>
<keyword evidence="2" id="KW-1185">Reference proteome</keyword>
<comment type="caution">
    <text evidence="1">The sequence shown here is derived from an EMBL/GenBank/DDBJ whole genome shotgun (WGS) entry which is preliminary data.</text>
</comment>
<evidence type="ECO:0000313" key="2">
    <source>
        <dbReference type="Proteomes" id="UP001629113"/>
    </source>
</evidence>
<sequence>MPTSTDYSLTEAQKAHFLEHGYLKLSGCFSRADAESFTSEMWDRLGMSPTDKSTWTTERTNMPFHKEVLISEFAPKAWSAMCELLGGEDRISEDKRSWNDGFIVNLGKEEYNGDDELNFRELNGWHNDGDFFIHFLDSPEQALLVTPLFSDIEPKCGGTVINGDGIRSIAKFMYDHPEGVTPWMKSLSDPKGTAADVSYWNNLAKNPEETREENFIEATGEVGDVYLFHPLMMHTASKNLRRKIRVITNPALSLKEPFNFDRQDKSQYSLVELMTLNVLGKPEGLKGWKIKGQRGGFVPERIARMEEMKRLELERLQKKGHA</sequence>
<reference evidence="1 2" key="1">
    <citation type="submission" date="2024-06" db="EMBL/GenBank/DDBJ databases">
        <title>Complete genome of Phlyctema vagabunda strain 19-DSS-EL-015.</title>
        <authorList>
            <person name="Fiorenzani C."/>
        </authorList>
    </citation>
    <scope>NUCLEOTIDE SEQUENCE [LARGE SCALE GENOMIC DNA]</scope>
    <source>
        <strain evidence="1 2">19-DSS-EL-015</strain>
    </source>
</reference>
<evidence type="ECO:0008006" key="3">
    <source>
        <dbReference type="Google" id="ProtNLM"/>
    </source>
</evidence>
<proteinExistence type="predicted"/>
<protein>
    <recommendedName>
        <fullName evidence="3">Phytanoyl-CoA dioxygenase</fullName>
    </recommendedName>
</protein>
<dbReference type="SUPFAM" id="SSF51197">
    <property type="entry name" value="Clavaminate synthase-like"/>
    <property type="match status" value="1"/>
</dbReference>
<gene>
    <name evidence="1" type="ORF">PVAG01_07964</name>
</gene>
<evidence type="ECO:0000313" key="1">
    <source>
        <dbReference type="EMBL" id="KAL3421519.1"/>
    </source>
</evidence>
<dbReference type="Gene3D" id="2.60.120.620">
    <property type="entry name" value="q2cbj1_9rhob like domain"/>
    <property type="match status" value="1"/>
</dbReference>
<name>A0ABR4PDY0_9HELO</name>